<dbReference type="PIRSF" id="PIRSF012526">
    <property type="entry name" value="CYTH_UCP012526"/>
    <property type="match status" value="1"/>
</dbReference>
<evidence type="ECO:0000259" key="1">
    <source>
        <dbReference type="PROSITE" id="PS51707"/>
    </source>
</evidence>
<dbReference type="Proteomes" id="UP000319671">
    <property type="component" value="Unassembled WGS sequence"/>
</dbReference>
<evidence type="ECO:0000313" key="3">
    <source>
        <dbReference type="Proteomes" id="UP000319671"/>
    </source>
</evidence>
<keyword evidence="3" id="KW-1185">Reference proteome</keyword>
<dbReference type="Gene3D" id="2.40.320.10">
    <property type="entry name" value="Hypothetical Protein Pfu-838710-001"/>
    <property type="match status" value="1"/>
</dbReference>
<comment type="caution">
    <text evidence="2">The sequence shown here is derived from an EMBL/GenBank/DDBJ whole genome shotgun (WGS) entry which is preliminary data.</text>
</comment>
<dbReference type="InterPro" id="IPR009195">
    <property type="entry name" value="Uncharacterised_YjbK"/>
</dbReference>
<evidence type="ECO:0000313" key="2">
    <source>
        <dbReference type="EMBL" id="TWD93696.1"/>
    </source>
</evidence>
<accession>A0A561CR55</accession>
<dbReference type="CDD" id="cd07762">
    <property type="entry name" value="CYTH-like_Pase_1"/>
    <property type="match status" value="1"/>
</dbReference>
<dbReference type="RefSeq" id="WP_144567485.1">
    <property type="nucleotide sequence ID" value="NZ_VIVN01000014.1"/>
</dbReference>
<feature type="domain" description="CYTH" evidence="1">
    <location>
        <begin position="4"/>
        <end position="192"/>
    </location>
</feature>
<sequence>MSQNIEIEFKNMLTKAEYERILLSFNIGEKHIFTQENLYFDTPDFALKKAESALRIRKKGTDYVMTLKQPREIGLLETNQKLTYEETSEAINDGRLPSGQIKQLIEENNIPFANIEYFGSLMTNRAEISYENGLLVLDHSIYLEHEDYEMEYEVDDYQEGLKNFHALLNRFKIPGRQTENKVRRFYNQKYKQTKTNYQ</sequence>
<name>A0A561CR55_9BACI</name>
<dbReference type="AlphaFoldDB" id="A0A561CR55"/>
<dbReference type="SUPFAM" id="SSF55154">
    <property type="entry name" value="CYTH-like phosphatases"/>
    <property type="match status" value="1"/>
</dbReference>
<dbReference type="InterPro" id="IPR023577">
    <property type="entry name" value="CYTH_domain"/>
</dbReference>
<reference evidence="2 3" key="1">
    <citation type="submission" date="2019-06" db="EMBL/GenBank/DDBJ databases">
        <title>Sorghum-associated microbial communities from plants grown in Nebraska, USA.</title>
        <authorList>
            <person name="Schachtman D."/>
        </authorList>
    </citation>
    <scope>NUCLEOTIDE SEQUENCE [LARGE SCALE GENOMIC DNA]</scope>
    <source>
        <strain evidence="2 3">2482</strain>
    </source>
</reference>
<dbReference type="SMART" id="SM01118">
    <property type="entry name" value="CYTH"/>
    <property type="match status" value="1"/>
</dbReference>
<dbReference type="Pfam" id="PF01928">
    <property type="entry name" value="CYTH"/>
    <property type="match status" value="1"/>
</dbReference>
<dbReference type="PROSITE" id="PS51707">
    <property type="entry name" value="CYTH"/>
    <property type="match status" value="1"/>
</dbReference>
<dbReference type="EMBL" id="VIVN01000014">
    <property type="protein sequence ID" value="TWD93696.1"/>
    <property type="molecule type" value="Genomic_DNA"/>
</dbReference>
<dbReference type="InterPro" id="IPR033469">
    <property type="entry name" value="CYTH-like_dom_sf"/>
</dbReference>
<proteinExistence type="predicted"/>
<gene>
    <name evidence="2" type="ORF">FB550_114135</name>
</gene>
<organism evidence="2 3">
    <name type="scientific">Neobacillus bataviensis</name>
    <dbReference type="NCBI Taxonomy" id="220685"/>
    <lineage>
        <taxon>Bacteria</taxon>
        <taxon>Bacillati</taxon>
        <taxon>Bacillota</taxon>
        <taxon>Bacilli</taxon>
        <taxon>Bacillales</taxon>
        <taxon>Bacillaceae</taxon>
        <taxon>Neobacillus</taxon>
    </lineage>
</organism>
<protein>
    <submittedName>
        <fullName evidence="2">Uncharacterized protein YjbK</fullName>
    </submittedName>
</protein>